<name>E7RXF3_9BURK</name>
<evidence type="ECO:0000256" key="2">
    <source>
        <dbReference type="ARBA" id="ARBA00006604"/>
    </source>
</evidence>
<organism evidence="9 10">
    <name type="scientific">Lautropia mirabilis ATCC 51599</name>
    <dbReference type="NCBI Taxonomy" id="887898"/>
    <lineage>
        <taxon>Bacteria</taxon>
        <taxon>Pseudomonadati</taxon>
        <taxon>Pseudomonadota</taxon>
        <taxon>Betaproteobacteria</taxon>
        <taxon>Burkholderiales</taxon>
        <taxon>Burkholderiaceae</taxon>
        <taxon>Lautropia</taxon>
    </lineage>
</organism>
<dbReference type="STRING" id="887898.HMPREF0551_1366"/>
<dbReference type="EC" id="5.3.1.9" evidence="7"/>
<dbReference type="UniPathway" id="UPA00138"/>
<dbReference type="InterPro" id="IPR046348">
    <property type="entry name" value="SIS_dom_sf"/>
</dbReference>
<dbReference type="InterPro" id="IPR023096">
    <property type="entry name" value="G6P_Isomerase_C"/>
</dbReference>
<keyword evidence="7" id="KW-0963">Cytoplasm</keyword>
<protein>
    <recommendedName>
        <fullName evidence="7">Glucose-6-phosphate isomerase</fullName>
        <shortName evidence="7">GPI</shortName>
        <ecNumber evidence="7">5.3.1.9</ecNumber>
    </recommendedName>
    <alternativeName>
        <fullName evidence="7">Phosphoglucose isomerase</fullName>
        <shortName evidence="7">PGI</shortName>
    </alternativeName>
    <alternativeName>
        <fullName evidence="7">Phosphohexose isomerase</fullName>
        <shortName evidence="7">PHI</shortName>
    </alternativeName>
</protein>
<comment type="similarity">
    <text evidence="2 7 8">Belongs to the GPI family.</text>
</comment>
<keyword evidence="4 7" id="KW-0324">Glycolysis</keyword>
<dbReference type="PROSITE" id="PS00174">
    <property type="entry name" value="P_GLUCOSE_ISOMERASE_2"/>
    <property type="match status" value="1"/>
</dbReference>
<dbReference type="UniPathway" id="UPA00109">
    <property type="reaction ID" value="UER00181"/>
</dbReference>
<keyword evidence="3 7" id="KW-0312">Gluconeogenesis</keyword>
<dbReference type="GO" id="GO:0048029">
    <property type="term" value="F:monosaccharide binding"/>
    <property type="evidence" value="ECO:0007669"/>
    <property type="project" value="TreeGrafter"/>
</dbReference>
<comment type="function">
    <text evidence="7">Catalyzes the reversible isomerization of glucose-6-phosphate to fructose-6-phosphate.</text>
</comment>
<dbReference type="PANTHER" id="PTHR11469">
    <property type="entry name" value="GLUCOSE-6-PHOSPHATE ISOMERASE"/>
    <property type="match status" value="1"/>
</dbReference>
<dbReference type="HOGENOM" id="CLU_017947_3_1_4"/>
<dbReference type="GO" id="GO:0006094">
    <property type="term" value="P:gluconeogenesis"/>
    <property type="evidence" value="ECO:0007669"/>
    <property type="project" value="UniProtKB-UniRule"/>
</dbReference>
<dbReference type="Gene3D" id="1.10.1390.10">
    <property type="match status" value="1"/>
</dbReference>
<dbReference type="Proteomes" id="UP000011021">
    <property type="component" value="Unassembled WGS sequence"/>
</dbReference>
<keyword evidence="5 7" id="KW-0413">Isomerase</keyword>
<feature type="active site" evidence="7">
    <location>
        <position position="396"/>
    </location>
</feature>
<dbReference type="NCBIfam" id="NF001211">
    <property type="entry name" value="PRK00179.1"/>
    <property type="match status" value="1"/>
</dbReference>
<reference evidence="9 10" key="1">
    <citation type="submission" date="2010-12" db="EMBL/GenBank/DDBJ databases">
        <authorList>
            <person name="Muzny D."/>
            <person name="Qin X."/>
            <person name="Deng J."/>
            <person name="Jiang H."/>
            <person name="Liu Y."/>
            <person name="Qu J."/>
            <person name="Song X.-Z."/>
            <person name="Zhang L."/>
            <person name="Thornton R."/>
            <person name="Coyle M."/>
            <person name="Francisco L."/>
            <person name="Jackson L."/>
            <person name="Javaid M."/>
            <person name="Korchina V."/>
            <person name="Kovar C."/>
            <person name="Mata R."/>
            <person name="Mathew T."/>
            <person name="Ngo R."/>
            <person name="Nguyen L."/>
            <person name="Nguyen N."/>
            <person name="Okwuonu G."/>
            <person name="Ongeri F."/>
            <person name="Pham C."/>
            <person name="Simmons D."/>
            <person name="Wilczek-Boney K."/>
            <person name="Hale W."/>
            <person name="Jakkamsetti A."/>
            <person name="Pham P."/>
            <person name="Ruth R."/>
            <person name="San Lucas F."/>
            <person name="Warren J."/>
            <person name="Zhang J."/>
            <person name="Zhao Z."/>
            <person name="Zhou C."/>
            <person name="Zhu D."/>
            <person name="Lee S."/>
            <person name="Bess C."/>
            <person name="Blankenburg K."/>
            <person name="Forbes L."/>
            <person name="Fu Q."/>
            <person name="Gubbala S."/>
            <person name="Hirani K."/>
            <person name="Jayaseelan J.C."/>
            <person name="Lara F."/>
            <person name="Munidasa M."/>
            <person name="Palculict T."/>
            <person name="Patil S."/>
            <person name="Pu L.-L."/>
            <person name="Saada N."/>
            <person name="Tang L."/>
            <person name="Weissenberger G."/>
            <person name="Zhu Y."/>
            <person name="Hemphill L."/>
            <person name="Shang Y."/>
            <person name="Youmans B."/>
            <person name="Ayvaz T."/>
            <person name="Ross M."/>
            <person name="Santibanez J."/>
            <person name="Aqrawi P."/>
            <person name="Gross S."/>
            <person name="Joshi V."/>
            <person name="Fowler G."/>
            <person name="Nazareth L."/>
            <person name="Reid J."/>
            <person name="Worley K."/>
            <person name="Petrosino J."/>
            <person name="Highlander S."/>
            <person name="Gibbs R."/>
        </authorList>
    </citation>
    <scope>NUCLEOTIDE SEQUENCE [LARGE SCALE GENOMIC DNA]</scope>
    <source>
        <strain evidence="9 10">ATCC 51599</strain>
    </source>
</reference>
<sequence length="547" mass="58920">MPCLEVFVMDTTQKTPSPRSAPNTGARRAAWRILQREGRRLEETPLRTLLENPGRPAQLRLEAAGLIADFSKQRIDDAVIDALIGVANSARLPEARQYMLSGGIANPTEGRQVLHTALRGLEGDPNAAQLARAERQRIVDLARRFRQGELRGHSGQPLTTLVCIGIGGSDLGPRLVCDALAQPGGPDVRFVANVDPADLARNLVGLDPATTAFLVVSKTFTTRETLANAEAALHWLIHAGIPREAALRQFIGVTAHPEAAERYGVPATQILRFWDWVGGRYSLWSAAGVSIAIACGPEVFEQLLDGARAMDEHFQSAPFKSNLPVWLGLISIWNRDILDCTSQAIIPYSERLRLLPNYLQQLIMESNGKSARVNGSHLGLLSSPVIWGVSGTNAQHSFFQQLHQGPDTVPVDFIIARKADPATLGGPDDQRHQILVANCLAQSAALALGKPLPDEASGEDWHKAFPGNRPSTLILLPAIDARSVGALLAAYEHATFVASVILGINAFDQFGVEYGKVMAKSVESALAGGDASALDPSTRALLGYFRG</sequence>
<dbReference type="GO" id="GO:0097367">
    <property type="term" value="F:carbohydrate derivative binding"/>
    <property type="evidence" value="ECO:0007669"/>
    <property type="project" value="InterPro"/>
</dbReference>
<dbReference type="GO" id="GO:0006096">
    <property type="term" value="P:glycolytic process"/>
    <property type="evidence" value="ECO:0007669"/>
    <property type="project" value="UniProtKB-UniRule"/>
</dbReference>
<accession>E7RXF3</accession>
<keyword evidence="10" id="KW-1185">Reference proteome</keyword>
<dbReference type="GO" id="GO:0004347">
    <property type="term" value="F:glucose-6-phosphate isomerase activity"/>
    <property type="evidence" value="ECO:0007669"/>
    <property type="project" value="UniProtKB-UniRule"/>
</dbReference>
<dbReference type="Pfam" id="PF00342">
    <property type="entry name" value="PGI"/>
    <property type="match status" value="1"/>
</dbReference>
<dbReference type="SUPFAM" id="SSF53697">
    <property type="entry name" value="SIS domain"/>
    <property type="match status" value="1"/>
</dbReference>
<comment type="pathway">
    <text evidence="7">Carbohydrate biosynthesis; gluconeogenesis.</text>
</comment>
<dbReference type="Gene3D" id="3.40.50.10490">
    <property type="entry name" value="Glucose-6-phosphate isomerase like protein, domain 1"/>
    <property type="match status" value="2"/>
</dbReference>
<comment type="subcellular location">
    <subcellularLocation>
        <location evidence="7">Cytoplasm</location>
    </subcellularLocation>
</comment>
<dbReference type="InterPro" id="IPR001672">
    <property type="entry name" value="G6P_Isomerase"/>
</dbReference>
<evidence type="ECO:0000256" key="6">
    <source>
        <dbReference type="ARBA" id="ARBA00029321"/>
    </source>
</evidence>
<dbReference type="PRINTS" id="PR00662">
    <property type="entry name" value="G6PISOMERASE"/>
</dbReference>
<gene>
    <name evidence="7 9" type="primary">pgi</name>
    <name evidence="9" type="ORF">HMPREF0551_1366</name>
</gene>
<evidence type="ECO:0000256" key="7">
    <source>
        <dbReference type="HAMAP-Rule" id="MF_00473"/>
    </source>
</evidence>
<comment type="caution">
    <text evidence="9">The sequence shown here is derived from an EMBL/GenBank/DDBJ whole genome shotgun (WGS) entry which is preliminary data.</text>
</comment>
<comment type="pathway">
    <text evidence="1 7 8">Carbohydrate degradation; glycolysis; D-glyceraldehyde 3-phosphate and glycerone phosphate from D-glucose: step 2/4.</text>
</comment>
<feature type="active site" evidence="7">
    <location>
        <position position="516"/>
    </location>
</feature>
<evidence type="ECO:0000256" key="8">
    <source>
        <dbReference type="RuleBase" id="RU000612"/>
    </source>
</evidence>
<evidence type="ECO:0000313" key="9">
    <source>
        <dbReference type="EMBL" id="EFV94949.1"/>
    </source>
</evidence>
<evidence type="ECO:0000256" key="1">
    <source>
        <dbReference type="ARBA" id="ARBA00004926"/>
    </source>
</evidence>
<dbReference type="InterPro" id="IPR018189">
    <property type="entry name" value="Phosphoglucose_isomerase_CS"/>
</dbReference>
<dbReference type="HAMAP" id="MF_00473">
    <property type="entry name" value="G6P_isomerase"/>
    <property type="match status" value="1"/>
</dbReference>
<feature type="active site" description="Proton donor" evidence="7">
    <location>
        <position position="365"/>
    </location>
</feature>
<dbReference type="PROSITE" id="PS51463">
    <property type="entry name" value="P_GLUCOSE_ISOMERASE_3"/>
    <property type="match status" value="1"/>
</dbReference>
<dbReference type="PROSITE" id="PS00765">
    <property type="entry name" value="P_GLUCOSE_ISOMERASE_1"/>
    <property type="match status" value="1"/>
</dbReference>
<dbReference type="PANTHER" id="PTHR11469:SF1">
    <property type="entry name" value="GLUCOSE-6-PHOSPHATE ISOMERASE"/>
    <property type="match status" value="1"/>
</dbReference>
<evidence type="ECO:0000256" key="4">
    <source>
        <dbReference type="ARBA" id="ARBA00023152"/>
    </source>
</evidence>
<dbReference type="eggNOG" id="COG0166">
    <property type="taxonomic scope" value="Bacteria"/>
</dbReference>
<dbReference type="EMBL" id="AEQP01000008">
    <property type="protein sequence ID" value="EFV94949.1"/>
    <property type="molecule type" value="Genomic_DNA"/>
</dbReference>
<evidence type="ECO:0000313" key="10">
    <source>
        <dbReference type="Proteomes" id="UP000011021"/>
    </source>
</evidence>
<dbReference type="AlphaFoldDB" id="E7RXF3"/>
<dbReference type="GO" id="GO:0051156">
    <property type="term" value="P:glucose 6-phosphate metabolic process"/>
    <property type="evidence" value="ECO:0007669"/>
    <property type="project" value="TreeGrafter"/>
</dbReference>
<dbReference type="CDD" id="cd05015">
    <property type="entry name" value="SIS_PGI_1"/>
    <property type="match status" value="1"/>
</dbReference>
<dbReference type="GO" id="GO:0005829">
    <property type="term" value="C:cytosol"/>
    <property type="evidence" value="ECO:0007669"/>
    <property type="project" value="TreeGrafter"/>
</dbReference>
<dbReference type="InterPro" id="IPR035482">
    <property type="entry name" value="SIS_PGI_2"/>
</dbReference>
<evidence type="ECO:0000256" key="5">
    <source>
        <dbReference type="ARBA" id="ARBA00023235"/>
    </source>
</evidence>
<comment type="catalytic activity">
    <reaction evidence="6 7 8">
        <text>alpha-D-glucose 6-phosphate = beta-D-fructose 6-phosphate</text>
        <dbReference type="Rhea" id="RHEA:11816"/>
        <dbReference type="ChEBI" id="CHEBI:57634"/>
        <dbReference type="ChEBI" id="CHEBI:58225"/>
        <dbReference type="EC" id="5.3.1.9"/>
    </reaction>
</comment>
<proteinExistence type="inferred from homology"/>
<evidence type="ECO:0000256" key="3">
    <source>
        <dbReference type="ARBA" id="ARBA00022432"/>
    </source>
</evidence>
<dbReference type="CDD" id="cd05016">
    <property type="entry name" value="SIS_PGI_2"/>
    <property type="match status" value="1"/>
</dbReference>
<dbReference type="InterPro" id="IPR035476">
    <property type="entry name" value="SIS_PGI_1"/>
</dbReference>